<dbReference type="Proteomes" id="UP000515129">
    <property type="component" value="Chromosome 23"/>
</dbReference>
<gene>
    <name evidence="2" type="primary">LOC113041623</name>
</gene>
<name>A0A6P6J6Q8_CARAU</name>
<protein>
    <submittedName>
        <fullName evidence="2">Uncharacterized protein LOC113041623</fullName>
    </submittedName>
</protein>
<keyword evidence="1" id="KW-1185">Reference proteome</keyword>
<accession>A0A6P6J6Q8</accession>
<evidence type="ECO:0000313" key="1">
    <source>
        <dbReference type="Proteomes" id="UP000515129"/>
    </source>
</evidence>
<evidence type="ECO:0000313" key="2">
    <source>
        <dbReference type="RefSeq" id="XP_026056040.1"/>
    </source>
</evidence>
<dbReference type="KEGG" id="caua:113041623"/>
<dbReference type="RefSeq" id="XP_026056040.1">
    <property type="nucleotide sequence ID" value="XM_026200255.1"/>
</dbReference>
<organism evidence="1 2">
    <name type="scientific">Carassius auratus</name>
    <name type="common">Goldfish</name>
    <dbReference type="NCBI Taxonomy" id="7957"/>
    <lineage>
        <taxon>Eukaryota</taxon>
        <taxon>Metazoa</taxon>
        <taxon>Chordata</taxon>
        <taxon>Craniata</taxon>
        <taxon>Vertebrata</taxon>
        <taxon>Euteleostomi</taxon>
        <taxon>Actinopterygii</taxon>
        <taxon>Neopterygii</taxon>
        <taxon>Teleostei</taxon>
        <taxon>Ostariophysi</taxon>
        <taxon>Cypriniformes</taxon>
        <taxon>Cyprinidae</taxon>
        <taxon>Cyprininae</taxon>
        <taxon>Carassius</taxon>
    </lineage>
</organism>
<dbReference type="GeneID" id="113041623"/>
<proteinExistence type="predicted"/>
<dbReference type="AlphaFoldDB" id="A0A6P6J6Q8"/>
<reference evidence="2" key="1">
    <citation type="submission" date="2025-08" db="UniProtKB">
        <authorList>
            <consortium name="RefSeq"/>
        </authorList>
    </citation>
    <scope>IDENTIFICATION</scope>
    <source>
        <strain evidence="2">Wakin</strain>
        <tissue evidence="2">Muscle</tissue>
    </source>
</reference>
<sequence>MCRAVQNTRLVAREDLLKFNCRATSLENTLEQILHTFFFMLGPPLMDNLFTFNSRCSSLSRSAVDARGKTPPSSSSAISIWGTIRLFPTRDWTSEVRWLIFMSIFSSVSRIALSTAATQKIDLLQYSRLDFPVSNKKYLVFWFAKEPYWSSKGELVDEHSSRFHDGLPEGCPLELRKMGMDEHSSCRYDGLPERFPLELRKMEWGEQHTSCLRHGLAETYAVELRKVE</sequence>